<dbReference type="EC" id="2.5.1.3" evidence="10"/>
<dbReference type="InterPro" id="IPR022998">
    <property type="entry name" value="ThiamineP_synth_TenI"/>
</dbReference>
<evidence type="ECO:0000256" key="9">
    <source>
        <dbReference type="ARBA" id="ARBA00047883"/>
    </source>
</evidence>
<dbReference type="eggNOG" id="COG0352">
    <property type="taxonomic scope" value="Bacteria"/>
</dbReference>
<comment type="pathway">
    <text evidence="2 10">Cofactor biosynthesis; thiamine diphosphate biosynthesis; thiamine phosphate from 4-amino-2-methyl-5-diphosphomethylpyrimidine and 4-methyl-5-(2-phosphoethyl)-thiazole: step 1/1.</text>
</comment>
<keyword evidence="5" id="KW-0460">Magnesium</keyword>
<name>D0MD64_RHOM4</name>
<feature type="binding site" evidence="10">
    <location>
        <begin position="131"/>
        <end position="133"/>
    </location>
    <ligand>
        <name>2-[(2R,5Z)-2-carboxy-4-methylthiazol-5(2H)-ylidene]ethyl phosphate</name>
        <dbReference type="ChEBI" id="CHEBI:62899"/>
    </ligand>
</feature>
<comment type="function">
    <text evidence="10">Condenses 4-methyl-5-(beta-hydroxyethyl)thiazole monophosphate (THZ-P) and 2-methyl-4-amino-5-hydroxymethyl pyrimidine pyrophosphate (HMP-PP) to form thiamine monophosphate (TMP).</text>
</comment>
<feature type="domain" description="Thiamine phosphate synthase/TenI" evidence="11">
    <location>
        <begin position="8"/>
        <end position="184"/>
    </location>
</feature>
<keyword evidence="3 10" id="KW-0808">Transferase</keyword>
<dbReference type="UniPathway" id="UPA00060">
    <property type="reaction ID" value="UER00141"/>
</dbReference>
<comment type="catalytic activity">
    <reaction evidence="9 10">
        <text>2-[(2R,5Z)-2-carboxy-4-methylthiazol-5(2H)-ylidene]ethyl phosphate + 4-amino-2-methyl-5-(diphosphooxymethyl)pyrimidine + 2 H(+) = thiamine phosphate + CO2 + diphosphate</text>
        <dbReference type="Rhea" id="RHEA:47844"/>
        <dbReference type="ChEBI" id="CHEBI:15378"/>
        <dbReference type="ChEBI" id="CHEBI:16526"/>
        <dbReference type="ChEBI" id="CHEBI:33019"/>
        <dbReference type="ChEBI" id="CHEBI:37575"/>
        <dbReference type="ChEBI" id="CHEBI:57841"/>
        <dbReference type="ChEBI" id="CHEBI:62899"/>
        <dbReference type="EC" id="2.5.1.3"/>
    </reaction>
</comment>
<dbReference type="PANTHER" id="PTHR20857">
    <property type="entry name" value="THIAMINE-PHOSPHATE PYROPHOSPHORYLASE"/>
    <property type="match status" value="1"/>
</dbReference>
<dbReference type="GO" id="GO:0000287">
    <property type="term" value="F:magnesium ion binding"/>
    <property type="evidence" value="ECO:0007669"/>
    <property type="project" value="UniProtKB-UniRule"/>
</dbReference>
<dbReference type="EMBL" id="CP001807">
    <property type="protein sequence ID" value="ACY48976.1"/>
    <property type="molecule type" value="Genomic_DNA"/>
</dbReference>
<feature type="binding site" evidence="10">
    <location>
        <position position="67"/>
    </location>
    <ligand>
        <name>4-amino-2-methyl-5-(diphosphooxymethyl)pyrimidine</name>
        <dbReference type="ChEBI" id="CHEBI:57841"/>
    </ligand>
</feature>
<dbReference type="PANTHER" id="PTHR20857:SF15">
    <property type="entry name" value="THIAMINE-PHOSPHATE SYNTHASE"/>
    <property type="match status" value="1"/>
</dbReference>
<gene>
    <name evidence="10" type="primary">thiE</name>
    <name evidence="12" type="ordered locus">Rmar_2096</name>
</gene>
<dbReference type="Gene3D" id="3.20.20.70">
    <property type="entry name" value="Aldolase class I"/>
    <property type="match status" value="1"/>
</dbReference>
<comment type="cofactor">
    <cofactor evidence="1">
        <name>Mg(2+)</name>
        <dbReference type="ChEBI" id="CHEBI:18420"/>
    </cofactor>
</comment>
<evidence type="ECO:0000256" key="8">
    <source>
        <dbReference type="ARBA" id="ARBA00047851"/>
    </source>
</evidence>
<feature type="binding site" evidence="10">
    <location>
        <position position="105"/>
    </location>
    <ligand>
        <name>4-amino-2-methyl-5-(diphosphooxymethyl)pyrimidine</name>
        <dbReference type="ChEBI" id="CHEBI:57841"/>
    </ligand>
</feature>
<keyword evidence="13" id="KW-1185">Reference proteome</keyword>
<dbReference type="InterPro" id="IPR036206">
    <property type="entry name" value="ThiamineP_synth_sf"/>
</dbReference>
<evidence type="ECO:0000313" key="12">
    <source>
        <dbReference type="EMBL" id="ACY48976.1"/>
    </source>
</evidence>
<evidence type="ECO:0000256" key="6">
    <source>
        <dbReference type="ARBA" id="ARBA00022977"/>
    </source>
</evidence>
<protein>
    <recommendedName>
        <fullName evidence="10">Thiamine-phosphate synthase</fullName>
        <shortName evidence="10">TP synthase</shortName>
        <shortName evidence="10">TPS</shortName>
        <ecNumber evidence="10">2.5.1.3</ecNumber>
    </recommendedName>
    <alternativeName>
        <fullName evidence="10">Thiamine-phosphate pyrophosphorylase</fullName>
        <shortName evidence="10">TMP pyrophosphorylase</shortName>
        <shortName evidence="10">TMP-PPase</shortName>
    </alternativeName>
</protein>
<feature type="binding site" evidence="10">
    <location>
        <position position="134"/>
    </location>
    <ligand>
        <name>4-amino-2-methyl-5-(diphosphooxymethyl)pyrimidine</name>
        <dbReference type="ChEBI" id="CHEBI:57841"/>
    </ligand>
</feature>
<reference evidence="12 13" key="1">
    <citation type="journal article" date="2009" name="Stand. Genomic Sci.">
        <title>Complete genome sequence of Rhodothermus marinus type strain (R-10).</title>
        <authorList>
            <person name="Nolan M."/>
            <person name="Tindall B.J."/>
            <person name="Pomrenke H."/>
            <person name="Lapidus A."/>
            <person name="Copeland A."/>
            <person name="Glavina Del Rio T."/>
            <person name="Lucas S."/>
            <person name="Chen F."/>
            <person name="Tice H."/>
            <person name="Cheng J.F."/>
            <person name="Saunders E."/>
            <person name="Han C."/>
            <person name="Bruce D."/>
            <person name="Goodwin L."/>
            <person name="Chain P."/>
            <person name="Pitluck S."/>
            <person name="Ovchinikova G."/>
            <person name="Pati A."/>
            <person name="Ivanova N."/>
            <person name="Mavromatis K."/>
            <person name="Chen A."/>
            <person name="Palaniappan K."/>
            <person name="Land M."/>
            <person name="Hauser L."/>
            <person name="Chang Y.J."/>
            <person name="Jeffries C.D."/>
            <person name="Brettin T."/>
            <person name="Goker M."/>
            <person name="Bristow J."/>
            <person name="Eisen J.A."/>
            <person name="Markowitz V."/>
            <person name="Hugenholtz P."/>
            <person name="Kyrpides N.C."/>
            <person name="Klenk H.P."/>
            <person name="Detter J.C."/>
        </authorList>
    </citation>
    <scope>NUCLEOTIDE SEQUENCE [LARGE SCALE GENOMIC DNA]</scope>
    <source>
        <strain evidence="13">ATCC 43812 / DSM 4252 / R-10</strain>
    </source>
</reference>
<dbReference type="GO" id="GO:0005737">
    <property type="term" value="C:cytoplasm"/>
    <property type="evidence" value="ECO:0007669"/>
    <property type="project" value="TreeGrafter"/>
</dbReference>
<dbReference type="InterPro" id="IPR013785">
    <property type="entry name" value="Aldolase_TIM"/>
</dbReference>
<evidence type="ECO:0000256" key="3">
    <source>
        <dbReference type="ARBA" id="ARBA00022679"/>
    </source>
</evidence>
<evidence type="ECO:0000256" key="5">
    <source>
        <dbReference type="ARBA" id="ARBA00022842"/>
    </source>
</evidence>
<evidence type="ECO:0000313" key="13">
    <source>
        <dbReference type="Proteomes" id="UP000002221"/>
    </source>
</evidence>
<comment type="caution">
    <text evidence="10">Lacks conserved residue(s) required for the propagation of feature annotation.</text>
</comment>
<dbReference type="GO" id="GO:0009229">
    <property type="term" value="P:thiamine diphosphate biosynthetic process"/>
    <property type="evidence" value="ECO:0007669"/>
    <property type="project" value="UniProtKB-UniRule"/>
</dbReference>
<dbReference type="Proteomes" id="UP000002221">
    <property type="component" value="Chromosome"/>
</dbReference>
<accession>D0MD64</accession>
<evidence type="ECO:0000256" key="4">
    <source>
        <dbReference type="ARBA" id="ARBA00022723"/>
    </source>
</evidence>
<evidence type="ECO:0000256" key="10">
    <source>
        <dbReference type="HAMAP-Rule" id="MF_00097"/>
    </source>
</evidence>
<comment type="catalytic activity">
    <reaction evidence="8 10">
        <text>2-(2-carboxy-4-methylthiazol-5-yl)ethyl phosphate + 4-amino-2-methyl-5-(diphosphooxymethyl)pyrimidine + 2 H(+) = thiamine phosphate + CO2 + diphosphate</text>
        <dbReference type="Rhea" id="RHEA:47848"/>
        <dbReference type="ChEBI" id="CHEBI:15378"/>
        <dbReference type="ChEBI" id="CHEBI:16526"/>
        <dbReference type="ChEBI" id="CHEBI:33019"/>
        <dbReference type="ChEBI" id="CHEBI:37575"/>
        <dbReference type="ChEBI" id="CHEBI:57841"/>
        <dbReference type="ChEBI" id="CHEBI:62890"/>
        <dbReference type="EC" id="2.5.1.3"/>
    </reaction>
</comment>
<feature type="binding site" evidence="10">
    <location>
        <position position="161"/>
    </location>
    <ligand>
        <name>2-[(2R,5Z)-2-carboxy-4-methylthiazol-5(2H)-ylidene]ethyl phosphate</name>
        <dbReference type="ChEBI" id="CHEBI:62899"/>
    </ligand>
</feature>
<evidence type="ECO:0000256" key="7">
    <source>
        <dbReference type="ARBA" id="ARBA00047334"/>
    </source>
</evidence>
<dbReference type="HOGENOM" id="CLU_018272_3_4_10"/>
<dbReference type="SUPFAM" id="SSF51391">
    <property type="entry name" value="Thiamin phosphate synthase"/>
    <property type="match status" value="1"/>
</dbReference>
<evidence type="ECO:0000259" key="11">
    <source>
        <dbReference type="Pfam" id="PF02581"/>
    </source>
</evidence>
<dbReference type="GO" id="GO:0009228">
    <property type="term" value="P:thiamine biosynthetic process"/>
    <property type="evidence" value="ECO:0007669"/>
    <property type="project" value="UniProtKB-KW"/>
</dbReference>
<comment type="similarity">
    <text evidence="10">Belongs to the thiamine-phosphate synthase family.</text>
</comment>
<proteinExistence type="inferred from homology"/>
<feature type="binding site" evidence="10">
    <location>
        <begin position="181"/>
        <end position="182"/>
    </location>
    <ligand>
        <name>2-[(2R,5Z)-2-carboxy-4-methylthiazol-5(2H)-ylidene]ethyl phosphate</name>
        <dbReference type="ChEBI" id="CHEBI:62899"/>
    </ligand>
</feature>
<dbReference type="CDD" id="cd00564">
    <property type="entry name" value="TMP_TenI"/>
    <property type="match status" value="1"/>
</dbReference>
<evidence type="ECO:0000256" key="2">
    <source>
        <dbReference type="ARBA" id="ARBA00005165"/>
    </source>
</evidence>
<dbReference type="InterPro" id="IPR034291">
    <property type="entry name" value="TMP_synthase"/>
</dbReference>
<dbReference type="KEGG" id="rmr:Rmar_2096"/>
<evidence type="ECO:0000256" key="1">
    <source>
        <dbReference type="ARBA" id="ARBA00001946"/>
    </source>
</evidence>
<sequence length="208" mass="22127">MLPRLLLIADRFTDPHRARVVRRAVTAGVPWVQLRDHRVDPDTFARAAEALVPVLQAENPNLLLSVNTHLEVAQRLGLGLHVGRRGPSVAEARRRLGSGTLLGYSAHDLDAARRAADEGADYLLFSPVFPTASKPGVPAVGLEALAAVCRAVPIPVLALGGITPERVSACLQQGAHGVAVVSAILDASDPEGAVRQFLARTENALHHR</sequence>
<dbReference type="HAMAP" id="MF_00097">
    <property type="entry name" value="TMP_synthase"/>
    <property type="match status" value="1"/>
</dbReference>
<keyword evidence="6 10" id="KW-0784">Thiamine biosynthesis</keyword>
<dbReference type="Pfam" id="PF02581">
    <property type="entry name" value="TMP-TENI"/>
    <property type="match status" value="1"/>
</dbReference>
<dbReference type="GO" id="GO:0004789">
    <property type="term" value="F:thiamine-phosphate diphosphorylase activity"/>
    <property type="evidence" value="ECO:0007669"/>
    <property type="project" value="UniProtKB-UniRule"/>
</dbReference>
<comment type="catalytic activity">
    <reaction evidence="7 10">
        <text>4-methyl-5-(2-phosphooxyethyl)-thiazole + 4-amino-2-methyl-5-(diphosphooxymethyl)pyrimidine + H(+) = thiamine phosphate + diphosphate</text>
        <dbReference type="Rhea" id="RHEA:22328"/>
        <dbReference type="ChEBI" id="CHEBI:15378"/>
        <dbReference type="ChEBI" id="CHEBI:33019"/>
        <dbReference type="ChEBI" id="CHEBI:37575"/>
        <dbReference type="ChEBI" id="CHEBI:57841"/>
        <dbReference type="ChEBI" id="CHEBI:58296"/>
        <dbReference type="EC" id="2.5.1.3"/>
    </reaction>
</comment>
<organism evidence="12 13">
    <name type="scientific">Rhodothermus marinus (strain ATCC 43812 / DSM 4252 / R-10)</name>
    <name type="common">Rhodothermus obamensis</name>
    <dbReference type="NCBI Taxonomy" id="518766"/>
    <lineage>
        <taxon>Bacteria</taxon>
        <taxon>Pseudomonadati</taxon>
        <taxon>Rhodothermota</taxon>
        <taxon>Rhodothermia</taxon>
        <taxon>Rhodothermales</taxon>
        <taxon>Rhodothermaceae</taxon>
        <taxon>Rhodothermus</taxon>
    </lineage>
</organism>
<dbReference type="OrthoDB" id="194683at2"/>
<dbReference type="AlphaFoldDB" id="D0MD64"/>
<dbReference type="RefSeq" id="WP_012844587.1">
    <property type="nucleotide sequence ID" value="NC_013501.1"/>
</dbReference>
<keyword evidence="4" id="KW-0479">Metal-binding</keyword>
<dbReference type="STRING" id="518766.Rmar_2096"/>